<dbReference type="GO" id="GO:0016301">
    <property type="term" value="F:kinase activity"/>
    <property type="evidence" value="ECO:0007669"/>
    <property type="project" value="UniProtKB-KW"/>
</dbReference>
<dbReference type="PIRSF" id="PIRSF036625">
    <property type="entry name" value="GAF_ANTAR"/>
    <property type="match status" value="1"/>
</dbReference>
<reference evidence="6" key="1">
    <citation type="submission" date="2021-01" db="EMBL/GenBank/DDBJ databases">
        <title>Whole genome shotgun sequence of Actinoplanes cyaneus NBRC 14990.</title>
        <authorList>
            <person name="Komaki H."/>
            <person name="Tamura T."/>
        </authorList>
    </citation>
    <scope>NUCLEOTIDE SEQUENCE</scope>
    <source>
        <strain evidence="6">NBRC 14990</strain>
    </source>
</reference>
<keyword evidence="4" id="KW-0804">Transcription</keyword>
<sequence length="235" mass="25362">MPYDPMDPLAVFAELGRTKLIETSLDDLLNRVASMARRALPGAAEVSVTLVRRDVPYTAAYTGELALKLDERQYEHHRGPCLQAAAEQKTISVPDTATDSRWDGWAERAAAAGAGSVLSVGLPVHDDISGALNIYGDRPGAFDHDSVTLAQSLAGYAAVALANVHLYHHTNEMVRHMQTAMESRAVIEQAKGIIMAERRCNADDAFAVLTTISQNTNRKVRDVAAALVSGIRSQP</sequence>
<dbReference type="AlphaFoldDB" id="A0A919MA26"/>
<dbReference type="EMBL" id="BOMH01000071">
    <property type="protein sequence ID" value="GID70073.1"/>
    <property type="molecule type" value="Genomic_DNA"/>
</dbReference>
<gene>
    <name evidence="6" type="ORF">Acy02nite_79540</name>
</gene>
<feature type="domain" description="ANTAR" evidence="5">
    <location>
        <begin position="167"/>
        <end position="228"/>
    </location>
</feature>
<dbReference type="GO" id="GO:0003723">
    <property type="term" value="F:RNA binding"/>
    <property type="evidence" value="ECO:0007669"/>
    <property type="project" value="InterPro"/>
</dbReference>
<organism evidence="6 7">
    <name type="scientific">Actinoplanes cyaneus</name>
    <dbReference type="NCBI Taxonomy" id="52696"/>
    <lineage>
        <taxon>Bacteria</taxon>
        <taxon>Bacillati</taxon>
        <taxon>Actinomycetota</taxon>
        <taxon>Actinomycetes</taxon>
        <taxon>Micromonosporales</taxon>
        <taxon>Micromonosporaceae</taxon>
        <taxon>Actinoplanes</taxon>
    </lineage>
</organism>
<evidence type="ECO:0000313" key="6">
    <source>
        <dbReference type="EMBL" id="GID70073.1"/>
    </source>
</evidence>
<evidence type="ECO:0000256" key="1">
    <source>
        <dbReference type="ARBA" id="ARBA00022679"/>
    </source>
</evidence>
<keyword evidence="7" id="KW-1185">Reference proteome</keyword>
<dbReference type="SMART" id="SM01012">
    <property type="entry name" value="ANTAR"/>
    <property type="match status" value="1"/>
</dbReference>
<dbReference type="Gene3D" id="3.30.450.40">
    <property type="match status" value="1"/>
</dbReference>
<dbReference type="SMART" id="SM00065">
    <property type="entry name" value="GAF"/>
    <property type="match status" value="1"/>
</dbReference>
<dbReference type="InterPro" id="IPR012074">
    <property type="entry name" value="GAF_ANTAR"/>
</dbReference>
<evidence type="ECO:0000256" key="2">
    <source>
        <dbReference type="ARBA" id="ARBA00022777"/>
    </source>
</evidence>
<keyword evidence="2" id="KW-0418">Kinase</keyword>
<dbReference type="SUPFAM" id="SSF52172">
    <property type="entry name" value="CheY-like"/>
    <property type="match status" value="1"/>
</dbReference>
<dbReference type="RefSeq" id="WP_203753392.1">
    <property type="nucleotide sequence ID" value="NZ_BAAAUC010000032.1"/>
</dbReference>
<keyword evidence="1" id="KW-0808">Transferase</keyword>
<evidence type="ECO:0000313" key="7">
    <source>
        <dbReference type="Proteomes" id="UP000619479"/>
    </source>
</evidence>
<comment type="caution">
    <text evidence="6">The sequence shown here is derived from an EMBL/GenBank/DDBJ whole genome shotgun (WGS) entry which is preliminary data.</text>
</comment>
<dbReference type="Pfam" id="PF03861">
    <property type="entry name" value="ANTAR"/>
    <property type="match status" value="1"/>
</dbReference>
<protein>
    <submittedName>
        <fullName evidence="6">Transcriptional regulator</fullName>
    </submittedName>
</protein>
<dbReference type="SUPFAM" id="SSF55781">
    <property type="entry name" value="GAF domain-like"/>
    <property type="match status" value="1"/>
</dbReference>
<proteinExistence type="predicted"/>
<dbReference type="InterPro" id="IPR011006">
    <property type="entry name" value="CheY-like_superfamily"/>
</dbReference>
<dbReference type="Pfam" id="PF13185">
    <property type="entry name" value="GAF_2"/>
    <property type="match status" value="1"/>
</dbReference>
<evidence type="ECO:0000259" key="5">
    <source>
        <dbReference type="PROSITE" id="PS50921"/>
    </source>
</evidence>
<evidence type="ECO:0000256" key="3">
    <source>
        <dbReference type="ARBA" id="ARBA00023015"/>
    </source>
</evidence>
<name>A0A919MA26_9ACTN</name>
<dbReference type="InterPro" id="IPR005561">
    <property type="entry name" value="ANTAR"/>
</dbReference>
<evidence type="ECO:0000256" key="4">
    <source>
        <dbReference type="ARBA" id="ARBA00023163"/>
    </source>
</evidence>
<dbReference type="InterPro" id="IPR003018">
    <property type="entry name" value="GAF"/>
</dbReference>
<dbReference type="PROSITE" id="PS50921">
    <property type="entry name" value="ANTAR"/>
    <property type="match status" value="1"/>
</dbReference>
<accession>A0A919MA26</accession>
<dbReference type="InterPro" id="IPR036388">
    <property type="entry name" value="WH-like_DNA-bd_sf"/>
</dbReference>
<dbReference type="Gene3D" id="1.10.10.10">
    <property type="entry name" value="Winged helix-like DNA-binding domain superfamily/Winged helix DNA-binding domain"/>
    <property type="match status" value="1"/>
</dbReference>
<dbReference type="InterPro" id="IPR029016">
    <property type="entry name" value="GAF-like_dom_sf"/>
</dbReference>
<keyword evidence="3" id="KW-0805">Transcription regulation</keyword>
<dbReference type="Proteomes" id="UP000619479">
    <property type="component" value="Unassembled WGS sequence"/>
</dbReference>